<dbReference type="InterPro" id="IPR013094">
    <property type="entry name" value="AB_hydrolase_3"/>
</dbReference>
<name>A0A934W920_9BURK</name>
<protein>
    <submittedName>
        <fullName evidence="2">Alpha/beta hydrolase fold domain-containing protein</fullName>
    </submittedName>
</protein>
<sequence length="90" mass="10371">MWAQRTGLVVFFHNGAFVIGNIETHDHICRDSGALSEAPLLSRDYRLAPQRKYSWRRVIAGKRSAGQPRTHTLGIDESRAFSAWRCYPRR</sequence>
<dbReference type="InterPro" id="IPR029058">
    <property type="entry name" value="AB_hydrolase_fold"/>
</dbReference>
<evidence type="ECO:0000313" key="3">
    <source>
        <dbReference type="Proteomes" id="UP000622890"/>
    </source>
</evidence>
<dbReference type="Pfam" id="PF07859">
    <property type="entry name" value="Abhydrolase_3"/>
    <property type="match status" value="1"/>
</dbReference>
<comment type="caution">
    <text evidence="2">The sequence shown here is derived from an EMBL/GenBank/DDBJ whole genome shotgun (WGS) entry which is preliminary data.</text>
</comment>
<dbReference type="GO" id="GO:0016787">
    <property type="term" value="F:hydrolase activity"/>
    <property type="evidence" value="ECO:0007669"/>
    <property type="project" value="UniProtKB-KW"/>
</dbReference>
<reference evidence="2" key="1">
    <citation type="submission" date="2021-01" db="EMBL/GenBank/DDBJ databases">
        <title>Genome sequence of strain Noviherbaspirillum sp. DKR-6.</title>
        <authorList>
            <person name="Chaudhary D.K."/>
        </authorList>
    </citation>
    <scope>NUCLEOTIDE SEQUENCE</scope>
    <source>
        <strain evidence="2">DKR-6</strain>
    </source>
</reference>
<feature type="domain" description="Alpha/beta hydrolase fold-3" evidence="1">
    <location>
        <begin position="9"/>
        <end position="53"/>
    </location>
</feature>
<organism evidence="2 3">
    <name type="scientific">Noviherbaspirillum pedocola</name>
    <dbReference type="NCBI Taxonomy" id="2801341"/>
    <lineage>
        <taxon>Bacteria</taxon>
        <taxon>Pseudomonadati</taxon>
        <taxon>Pseudomonadota</taxon>
        <taxon>Betaproteobacteria</taxon>
        <taxon>Burkholderiales</taxon>
        <taxon>Oxalobacteraceae</taxon>
        <taxon>Noviherbaspirillum</taxon>
    </lineage>
</organism>
<dbReference type="EMBL" id="JAEPBG010000050">
    <property type="protein sequence ID" value="MBK4739332.1"/>
    <property type="molecule type" value="Genomic_DNA"/>
</dbReference>
<evidence type="ECO:0000313" key="2">
    <source>
        <dbReference type="EMBL" id="MBK4739332.1"/>
    </source>
</evidence>
<dbReference type="Gene3D" id="3.40.50.1820">
    <property type="entry name" value="alpha/beta hydrolase"/>
    <property type="match status" value="1"/>
</dbReference>
<dbReference type="AlphaFoldDB" id="A0A934W920"/>
<gene>
    <name evidence="2" type="ORF">JJB74_32515</name>
</gene>
<dbReference type="Proteomes" id="UP000622890">
    <property type="component" value="Unassembled WGS sequence"/>
</dbReference>
<evidence type="ECO:0000259" key="1">
    <source>
        <dbReference type="Pfam" id="PF07859"/>
    </source>
</evidence>
<accession>A0A934W920</accession>
<keyword evidence="3" id="KW-1185">Reference proteome</keyword>
<dbReference type="SUPFAM" id="SSF53474">
    <property type="entry name" value="alpha/beta-Hydrolases"/>
    <property type="match status" value="1"/>
</dbReference>
<keyword evidence="2" id="KW-0378">Hydrolase</keyword>
<proteinExistence type="predicted"/>